<dbReference type="Proteomes" id="UP001549047">
    <property type="component" value="Unassembled WGS sequence"/>
</dbReference>
<gene>
    <name evidence="2" type="ORF">ABID16_003221</name>
</gene>
<dbReference type="GO" id="GO:0004145">
    <property type="term" value="F:diamine N-acetyltransferase activity"/>
    <property type="evidence" value="ECO:0007669"/>
    <property type="project" value="UniProtKB-EC"/>
</dbReference>
<dbReference type="EC" id="2.3.1.57" evidence="2"/>
<dbReference type="InterPro" id="IPR016181">
    <property type="entry name" value="Acyl_CoA_acyltransferase"/>
</dbReference>
<dbReference type="PROSITE" id="PS51186">
    <property type="entry name" value="GNAT"/>
    <property type="match status" value="1"/>
</dbReference>
<dbReference type="RefSeq" id="WP_354557368.1">
    <property type="nucleotide sequence ID" value="NZ_JBEPMB010000005.1"/>
</dbReference>
<dbReference type="Gene3D" id="1.10.287.900">
    <property type="entry name" value="The crystal structure of the spermine/spermidine acetyltransferase from enterococcus faecali"/>
    <property type="match status" value="1"/>
</dbReference>
<evidence type="ECO:0000259" key="1">
    <source>
        <dbReference type="PROSITE" id="PS51186"/>
    </source>
</evidence>
<sequence length="148" mass="15914">MVHLAPVRAADRAAVAALKVEAAQAHFVADNAASLAEADHDPGASPRAIMADDTLVGFLMYDATDRNDVRLYRFMIDASQQGRGYGRAGLKAFLNEIAALGDVTRISICYEPENEAARSLYAKAGFVEEGLDEDDEMIAALDPRAVRS</sequence>
<dbReference type="EMBL" id="JBEPMB010000005">
    <property type="protein sequence ID" value="MET3614878.1"/>
    <property type="molecule type" value="Genomic_DNA"/>
</dbReference>
<accession>A0ABV2J285</accession>
<evidence type="ECO:0000313" key="3">
    <source>
        <dbReference type="Proteomes" id="UP001549047"/>
    </source>
</evidence>
<comment type="caution">
    <text evidence="2">The sequence shown here is derived from an EMBL/GenBank/DDBJ whole genome shotgun (WGS) entry which is preliminary data.</text>
</comment>
<dbReference type="InterPro" id="IPR000182">
    <property type="entry name" value="GNAT_dom"/>
</dbReference>
<dbReference type="InterPro" id="IPR050276">
    <property type="entry name" value="MshD_Acetyltransferase"/>
</dbReference>
<feature type="domain" description="N-acetyltransferase" evidence="1">
    <location>
        <begin position="2"/>
        <end position="147"/>
    </location>
</feature>
<keyword evidence="2" id="KW-0808">Transferase</keyword>
<dbReference type="InterPro" id="IPR027455">
    <property type="entry name" value="Sper_AcTfrase_N"/>
</dbReference>
<dbReference type="PANTHER" id="PTHR43617:SF2">
    <property type="entry name" value="UPF0039 PROTEIN SLL0451"/>
    <property type="match status" value="1"/>
</dbReference>
<protein>
    <submittedName>
        <fullName evidence="2">Diamine N-acetyltransferase</fullName>
        <ecNumber evidence="2">2.3.1.57</ecNumber>
    </submittedName>
</protein>
<dbReference type="PANTHER" id="PTHR43617">
    <property type="entry name" value="L-AMINO ACID N-ACETYLTRANSFERASE"/>
    <property type="match status" value="1"/>
</dbReference>
<organism evidence="2 3">
    <name type="scientific">Rhizobium aquaticum</name>
    <dbReference type="NCBI Taxonomy" id="1549636"/>
    <lineage>
        <taxon>Bacteria</taxon>
        <taxon>Pseudomonadati</taxon>
        <taxon>Pseudomonadota</taxon>
        <taxon>Alphaproteobacteria</taxon>
        <taxon>Hyphomicrobiales</taxon>
        <taxon>Rhizobiaceae</taxon>
        <taxon>Rhizobium/Agrobacterium group</taxon>
        <taxon>Rhizobium</taxon>
    </lineage>
</organism>
<reference evidence="2 3" key="1">
    <citation type="submission" date="2024-06" db="EMBL/GenBank/DDBJ databases">
        <title>Genomic Encyclopedia of Type Strains, Phase IV (KMG-IV): sequencing the most valuable type-strain genomes for metagenomic binning, comparative biology and taxonomic classification.</title>
        <authorList>
            <person name="Goeker M."/>
        </authorList>
    </citation>
    <scope>NUCLEOTIDE SEQUENCE [LARGE SCALE GENOMIC DNA]</scope>
    <source>
        <strain evidence="2 3">DSM 29780</strain>
    </source>
</reference>
<dbReference type="CDD" id="cd04301">
    <property type="entry name" value="NAT_SF"/>
    <property type="match status" value="1"/>
</dbReference>
<keyword evidence="3" id="KW-1185">Reference proteome</keyword>
<proteinExistence type="predicted"/>
<name>A0ABV2J285_9HYPH</name>
<dbReference type="Gene3D" id="3.40.630.30">
    <property type="match status" value="1"/>
</dbReference>
<keyword evidence="2" id="KW-0012">Acyltransferase</keyword>
<dbReference type="SUPFAM" id="SSF55729">
    <property type="entry name" value="Acyl-CoA N-acyltransferases (Nat)"/>
    <property type="match status" value="1"/>
</dbReference>
<dbReference type="Pfam" id="PF00583">
    <property type="entry name" value="Acetyltransf_1"/>
    <property type="match status" value="1"/>
</dbReference>
<evidence type="ECO:0000313" key="2">
    <source>
        <dbReference type="EMBL" id="MET3614878.1"/>
    </source>
</evidence>